<proteinExistence type="predicted"/>
<evidence type="ECO:0000313" key="2">
    <source>
        <dbReference type="Proteomes" id="UP001277972"/>
    </source>
</evidence>
<accession>A0ACC6M9G9</accession>
<comment type="caution">
    <text evidence="1">The sequence shown here is derived from an EMBL/GenBank/DDBJ whole genome shotgun (WGS) entry which is preliminary data.</text>
</comment>
<gene>
    <name evidence="1" type="ORF">SH601_16650</name>
</gene>
<reference evidence="1" key="1">
    <citation type="submission" date="2023-11" db="EMBL/GenBank/DDBJ databases">
        <title>Gracilibacillus pellucida a moderately halophilic bacterium isolated from saline soil in Xinjiang province.</title>
        <authorList>
            <person name="Zhang Z."/>
            <person name="Tan F."/>
            <person name="Wang Y."/>
            <person name="Xia M."/>
        </authorList>
    </citation>
    <scope>NUCLEOTIDE SEQUENCE</scope>
    <source>
        <strain evidence="1">S3-1-1</strain>
    </source>
</reference>
<evidence type="ECO:0000313" key="1">
    <source>
        <dbReference type="EMBL" id="MDX8047594.1"/>
    </source>
</evidence>
<keyword evidence="2" id="KW-1185">Reference proteome</keyword>
<name>A0ACC6M9G9_9BACI</name>
<dbReference type="Proteomes" id="UP001277972">
    <property type="component" value="Unassembled WGS sequence"/>
</dbReference>
<dbReference type="EMBL" id="JAWZSR010000016">
    <property type="protein sequence ID" value="MDX8047594.1"/>
    <property type="molecule type" value="Genomic_DNA"/>
</dbReference>
<organism evidence="1 2">
    <name type="scientific">Gracilibacillus pellucidus</name>
    <dbReference type="NCBI Taxonomy" id="3095368"/>
    <lineage>
        <taxon>Bacteria</taxon>
        <taxon>Bacillati</taxon>
        <taxon>Bacillota</taxon>
        <taxon>Bacilli</taxon>
        <taxon>Bacillales</taxon>
        <taxon>Bacillaceae</taxon>
        <taxon>Gracilibacillus</taxon>
    </lineage>
</organism>
<protein>
    <submittedName>
        <fullName evidence="1">DUF4373 domain-containing protein</fullName>
    </submittedName>
</protein>
<sequence length="266" mass="31216">MARPTKEGLDYFPLDVDIDQDEKVALIEAKHGIKGFAIIVKLFMKIYKNSYYYEWGEKEQLLFAKIVDVNINVINDVINDCVKWGLFSREKFKKYNILTSKGIQERFLEATNRRKQIQMIQEYCLIAEKKLNDCNYLVIVNIHGDKLKVISNQKTQSKGKDSRVLSNKKDHNPAKFFDEHIARISPIVVEKIHAWETDLPAEVIIRAMQESVEREKRSWKYIESILKDWLNKGITTIEDAERQIQSFRKANVVQAFQQSDRRVANF</sequence>